<name>A0A1F5DPZ2_9BACT</name>
<accession>A0A1F5DPZ2</accession>
<feature type="domain" description="PDZ" evidence="7">
    <location>
        <begin position="103"/>
        <end position="171"/>
    </location>
</feature>
<comment type="caution">
    <text evidence="9">The sequence shown here is derived from an EMBL/GenBank/DDBJ whole genome shotgun (WGS) entry which is preliminary data.</text>
</comment>
<dbReference type="Pfam" id="PF22694">
    <property type="entry name" value="CtpB_N-like"/>
    <property type="match status" value="1"/>
</dbReference>
<evidence type="ECO:0000259" key="7">
    <source>
        <dbReference type="PROSITE" id="PS50106"/>
    </source>
</evidence>
<dbReference type="Proteomes" id="UP000178764">
    <property type="component" value="Unassembled WGS sequence"/>
</dbReference>
<feature type="domain" description="Rhodanese" evidence="8">
    <location>
        <begin position="240"/>
        <end position="353"/>
    </location>
</feature>
<dbReference type="SMART" id="SM00228">
    <property type="entry name" value="PDZ"/>
    <property type="match status" value="1"/>
</dbReference>
<sequence length="399" mass="43924">MQKTPKLPKIIFLIVFALFFYFLGYLVGHKNLIFEQHYKPVIANKELMKPRSVDFGIFWEAWDKVMENYVGSPDPQKMVYGAVAGMVEALGDPYSAFMEPGATKTFLEDLSGEISGIGAEIDLRDGKLLIISPLADSPAEKAGLKPQDQILKINDEVTDNMTLEEAISKIRGKAGSKVTLTIMRSDWKEPQQIEITREKIQIKSVKWEMKPDNIAYIQINQFGDDTTDLMKQAVQEINAKNPRAIILDLRSNPGGYLDSAIDVGSLFIPKGSVVVKEKDKNGQINEEKTTLDPILEKYKIIVLINGGSASASEIVAGALRDAGRATLVGEKTFGKGSVQNLEELSGGATLRITTAEWLTPKGRAIDETGLAPDIEVGLSEEDIQADRDPQLDKALELAK</sequence>
<dbReference type="PROSITE" id="PS50106">
    <property type="entry name" value="PDZ"/>
    <property type="match status" value="1"/>
</dbReference>
<organism evidence="9 10">
    <name type="scientific">Candidatus Berkelbacteria bacterium RBG_13_40_8</name>
    <dbReference type="NCBI Taxonomy" id="1797467"/>
    <lineage>
        <taxon>Bacteria</taxon>
        <taxon>Candidatus Berkelbacteria</taxon>
    </lineage>
</organism>
<dbReference type="SUPFAM" id="SSF50156">
    <property type="entry name" value="PDZ domain-like"/>
    <property type="match status" value="1"/>
</dbReference>
<keyword evidence="3 5" id="KW-0378">Hydrolase</keyword>
<dbReference type="Gene3D" id="3.30.750.44">
    <property type="match status" value="1"/>
</dbReference>
<evidence type="ECO:0000256" key="3">
    <source>
        <dbReference type="ARBA" id="ARBA00022801"/>
    </source>
</evidence>
<dbReference type="GO" id="GO:0008236">
    <property type="term" value="F:serine-type peptidase activity"/>
    <property type="evidence" value="ECO:0007669"/>
    <property type="project" value="UniProtKB-KW"/>
</dbReference>
<dbReference type="GO" id="GO:0007165">
    <property type="term" value="P:signal transduction"/>
    <property type="evidence" value="ECO:0007669"/>
    <property type="project" value="TreeGrafter"/>
</dbReference>
<dbReference type="GO" id="GO:0030288">
    <property type="term" value="C:outer membrane-bounded periplasmic space"/>
    <property type="evidence" value="ECO:0007669"/>
    <property type="project" value="TreeGrafter"/>
</dbReference>
<evidence type="ECO:0000256" key="5">
    <source>
        <dbReference type="RuleBase" id="RU004404"/>
    </source>
</evidence>
<gene>
    <name evidence="9" type="ORF">A2V71_01595</name>
</gene>
<proteinExistence type="inferred from homology"/>
<dbReference type="Gene3D" id="2.30.42.10">
    <property type="match status" value="1"/>
</dbReference>
<dbReference type="GO" id="GO:0006508">
    <property type="term" value="P:proteolysis"/>
    <property type="evidence" value="ECO:0007669"/>
    <property type="project" value="UniProtKB-KW"/>
</dbReference>
<dbReference type="InterPro" id="IPR005151">
    <property type="entry name" value="Tail-specific_protease"/>
</dbReference>
<dbReference type="InterPro" id="IPR001478">
    <property type="entry name" value="PDZ"/>
</dbReference>
<dbReference type="InterPro" id="IPR041489">
    <property type="entry name" value="PDZ_6"/>
</dbReference>
<reference evidence="9 10" key="1">
    <citation type="journal article" date="2016" name="Nat. Commun.">
        <title>Thousands of microbial genomes shed light on interconnected biogeochemical processes in an aquifer system.</title>
        <authorList>
            <person name="Anantharaman K."/>
            <person name="Brown C.T."/>
            <person name="Hug L.A."/>
            <person name="Sharon I."/>
            <person name="Castelle C.J."/>
            <person name="Probst A.J."/>
            <person name="Thomas B.C."/>
            <person name="Singh A."/>
            <person name="Wilkins M.J."/>
            <person name="Karaoz U."/>
            <person name="Brodie E.L."/>
            <person name="Williams K.H."/>
            <person name="Hubbard S.S."/>
            <person name="Banfield J.F."/>
        </authorList>
    </citation>
    <scope>NUCLEOTIDE SEQUENCE [LARGE SCALE GENOMIC DNA]</scope>
</reference>
<dbReference type="InterPro" id="IPR029045">
    <property type="entry name" value="ClpP/crotonase-like_dom_sf"/>
</dbReference>
<evidence type="ECO:0000256" key="1">
    <source>
        <dbReference type="ARBA" id="ARBA00009179"/>
    </source>
</evidence>
<dbReference type="InterPro" id="IPR001763">
    <property type="entry name" value="Rhodanese-like_dom"/>
</dbReference>
<evidence type="ECO:0000256" key="6">
    <source>
        <dbReference type="SAM" id="Phobius"/>
    </source>
</evidence>
<keyword evidence="2 5" id="KW-0645">Protease</keyword>
<keyword evidence="4 5" id="KW-0720">Serine protease</keyword>
<evidence type="ECO:0000256" key="4">
    <source>
        <dbReference type="ARBA" id="ARBA00022825"/>
    </source>
</evidence>
<dbReference type="FunFam" id="2.30.42.10:FF:000063">
    <property type="entry name" value="Peptidase, S41 family"/>
    <property type="match status" value="1"/>
</dbReference>
<keyword evidence="6" id="KW-0472">Membrane</keyword>
<dbReference type="Gene3D" id="3.90.226.10">
    <property type="entry name" value="2-enoyl-CoA Hydratase, Chain A, domain 1"/>
    <property type="match status" value="1"/>
</dbReference>
<dbReference type="InterPro" id="IPR055210">
    <property type="entry name" value="CtpA/B_N"/>
</dbReference>
<dbReference type="PANTHER" id="PTHR32060">
    <property type="entry name" value="TAIL-SPECIFIC PROTEASE"/>
    <property type="match status" value="1"/>
</dbReference>
<dbReference type="InterPro" id="IPR004447">
    <property type="entry name" value="Peptidase_S41A"/>
</dbReference>
<keyword evidence="6" id="KW-0812">Transmembrane</keyword>
<evidence type="ECO:0008006" key="11">
    <source>
        <dbReference type="Google" id="ProtNLM"/>
    </source>
</evidence>
<dbReference type="Pfam" id="PF17820">
    <property type="entry name" value="PDZ_6"/>
    <property type="match status" value="1"/>
</dbReference>
<keyword evidence="6" id="KW-1133">Transmembrane helix</keyword>
<dbReference type="EMBL" id="MEZT01000005">
    <property type="protein sequence ID" value="OGD57110.1"/>
    <property type="molecule type" value="Genomic_DNA"/>
</dbReference>
<evidence type="ECO:0000259" key="8">
    <source>
        <dbReference type="PROSITE" id="PS50206"/>
    </source>
</evidence>
<dbReference type="PROSITE" id="PS50206">
    <property type="entry name" value="RHODANESE_3"/>
    <property type="match status" value="1"/>
</dbReference>
<evidence type="ECO:0000256" key="2">
    <source>
        <dbReference type="ARBA" id="ARBA00022670"/>
    </source>
</evidence>
<evidence type="ECO:0000313" key="10">
    <source>
        <dbReference type="Proteomes" id="UP000178764"/>
    </source>
</evidence>
<dbReference type="AlphaFoldDB" id="A0A1F5DPZ2"/>
<dbReference type="GO" id="GO:0004175">
    <property type="term" value="F:endopeptidase activity"/>
    <property type="evidence" value="ECO:0007669"/>
    <property type="project" value="TreeGrafter"/>
</dbReference>
<protein>
    <recommendedName>
        <fullName evidence="11">PDZ domain-containing protein</fullName>
    </recommendedName>
</protein>
<comment type="similarity">
    <text evidence="1 5">Belongs to the peptidase S41A family.</text>
</comment>
<dbReference type="NCBIfam" id="TIGR00225">
    <property type="entry name" value="prc"/>
    <property type="match status" value="1"/>
</dbReference>
<dbReference type="SMART" id="SM00245">
    <property type="entry name" value="TSPc"/>
    <property type="match status" value="1"/>
</dbReference>
<dbReference type="InterPro" id="IPR036034">
    <property type="entry name" value="PDZ_sf"/>
</dbReference>
<dbReference type="SUPFAM" id="SSF52096">
    <property type="entry name" value="ClpP/crotonase"/>
    <property type="match status" value="1"/>
</dbReference>
<evidence type="ECO:0000313" key="9">
    <source>
        <dbReference type="EMBL" id="OGD57110.1"/>
    </source>
</evidence>
<dbReference type="PANTHER" id="PTHR32060:SF30">
    <property type="entry name" value="CARBOXY-TERMINAL PROCESSING PROTEASE CTPA"/>
    <property type="match status" value="1"/>
</dbReference>
<dbReference type="CDD" id="cd07560">
    <property type="entry name" value="Peptidase_S41_CPP"/>
    <property type="match status" value="1"/>
</dbReference>
<dbReference type="Pfam" id="PF03572">
    <property type="entry name" value="Peptidase_S41"/>
    <property type="match status" value="1"/>
</dbReference>
<feature type="transmembrane region" description="Helical" evidence="6">
    <location>
        <begin position="7"/>
        <end position="27"/>
    </location>
</feature>
<dbReference type="CDD" id="cd06782">
    <property type="entry name" value="cpPDZ_CPP-like"/>
    <property type="match status" value="1"/>
</dbReference>